<keyword evidence="2" id="KW-1003">Cell membrane</keyword>
<reference evidence="7 8" key="1">
    <citation type="submission" date="2023-03" db="EMBL/GenBank/DDBJ databases">
        <authorList>
            <person name="Shen W."/>
            <person name="Cai J."/>
        </authorList>
    </citation>
    <scope>NUCLEOTIDE SEQUENCE [LARGE SCALE GENOMIC DNA]</scope>
    <source>
        <strain evidence="7 8">B101</strain>
    </source>
</reference>
<comment type="subcellular location">
    <subcellularLocation>
        <location evidence="1">Cell membrane</location>
        <topology evidence="1">Multi-pass membrane protein</topology>
    </subcellularLocation>
</comment>
<feature type="transmembrane region" description="Helical" evidence="6">
    <location>
        <begin position="325"/>
        <end position="348"/>
    </location>
</feature>
<dbReference type="InterPro" id="IPR002797">
    <property type="entry name" value="Polysacc_synth"/>
</dbReference>
<dbReference type="PANTHER" id="PTHR30250:SF11">
    <property type="entry name" value="O-ANTIGEN TRANSPORTER-RELATED"/>
    <property type="match status" value="1"/>
</dbReference>
<evidence type="ECO:0000313" key="7">
    <source>
        <dbReference type="EMBL" id="MDT2827208.1"/>
    </source>
</evidence>
<organism evidence="7 8">
    <name type="scientific">Enterococcus viikkiensis</name>
    <dbReference type="NCBI Taxonomy" id="930854"/>
    <lineage>
        <taxon>Bacteria</taxon>
        <taxon>Bacillati</taxon>
        <taxon>Bacillota</taxon>
        <taxon>Bacilli</taxon>
        <taxon>Lactobacillales</taxon>
        <taxon>Enterococcaceae</taxon>
        <taxon>Enterococcus</taxon>
    </lineage>
</organism>
<accession>A0ABU3FMM0</accession>
<feature type="transmembrane region" description="Helical" evidence="6">
    <location>
        <begin position="39"/>
        <end position="59"/>
    </location>
</feature>
<dbReference type="EMBL" id="JARQBN010000002">
    <property type="protein sequence ID" value="MDT2827208.1"/>
    <property type="molecule type" value="Genomic_DNA"/>
</dbReference>
<feature type="transmembrane region" description="Helical" evidence="6">
    <location>
        <begin position="251"/>
        <end position="272"/>
    </location>
</feature>
<name>A0ABU3FMM0_9ENTE</name>
<feature type="transmembrane region" description="Helical" evidence="6">
    <location>
        <begin position="212"/>
        <end position="231"/>
    </location>
</feature>
<evidence type="ECO:0000256" key="4">
    <source>
        <dbReference type="ARBA" id="ARBA00022989"/>
    </source>
</evidence>
<evidence type="ECO:0000256" key="3">
    <source>
        <dbReference type="ARBA" id="ARBA00022692"/>
    </source>
</evidence>
<keyword evidence="3 6" id="KW-0812">Transmembrane</keyword>
<feature type="transmembrane region" description="Helical" evidence="6">
    <location>
        <begin position="381"/>
        <end position="401"/>
    </location>
</feature>
<evidence type="ECO:0000313" key="8">
    <source>
        <dbReference type="Proteomes" id="UP001265301"/>
    </source>
</evidence>
<sequence>MRNLLKKLVGFSLGPILGAFISFITVPVTTYFINPTEFGKASMFTVVQTLIISFVYLGIDQSFAKEYHQHSDKKKLFQNSLFLPLVFSGFLTIVIGIFRRQFSNILFGSFEYGSISVLFCIMIIFMVIERYVLLMIRMEEKALEYSFFSVFLKVIIFALTFIIILSGERDFLAIVYSTIFGQIIGDLILIIKYREYFRVKRDFLDSILLKSLLRFGLPLVISASVTSLLNTTGRIFLRNYSTFTELGIYTAALKITSLLNIVQTSFTSFWIPTAYRWNSKNKDIKHFQLISELLLFVLSMGMMLLVFFKKYLMLILSNDYSATQYVFPLLCLTPLLYTLSETTTLGVIFSGKSYYNIYVTVCALIPNVILNILLVSKLGTIGTAIAQAVSYGVFYFLRTYFSKKCGFSFSTKKHDLCILVLFIVCCFNSFPIDKIAIINIIGFVTIVLIQIGTLKKLQLLKKEPSSWNFD</sequence>
<keyword evidence="4 6" id="KW-1133">Transmembrane helix</keyword>
<dbReference type="Pfam" id="PF01943">
    <property type="entry name" value="Polysacc_synt"/>
    <property type="match status" value="1"/>
</dbReference>
<keyword evidence="5 6" id="KW-0472">Membrane</keyword>
<evidence type="ECO:0000256" key="1">
    <source>
        <dbReference type="ARBA" id="ARBA00004651"/>
    </source>
</evidence>
<feature type="transmembrane region" description="Helical" evidence="6">
    <location>
        <begin position="12"/>
        <end position="33"/>
    </location>
</feature>
<feature type="transmembrane region" description="Helical" evidence="6">
    <location>
        <begin position="171"/>
        <end position="191"/>
    </location>
</feature>
<feature type="transmembrane region" description="Helical" evidence="6">
    <location>
        <begin position="80"/>
        <end position="98"/>
    </location>
</feature>
<gene>
    <name evidence="7" type="ORF">P7H59_01930</name>
</gene>
<proteinExistence type="predicted"/>
<feature type="transmembrane region" description="Helical" evidence="6">
    <location>
        <begin position="436"/>
        <end position="454"/>
    </location>
</feature>
<protein>
    <submittedName>
        <fullName evidence="7">Oligosaccharide flippase family protein</fullName>
    </submittedName>
</protein>
<dbReference type="InterPro" id="IPR050833">
    <property type="entry name" value="Poly_Biosynth_Transport"/>
</dbReference>
<keyword evidence="8" id="KW-1185">Reference proteome</keyword>
<dbReference type="PANTHER" id="PTHR30250">
    <property type="entry name" value="PST FAMILY PREDICTED COLANIC ACID TRANSPORTER"/>
    <property type="match status" value="1"/>
</dbReference>
<evidence type="ECO:0000256" key="2">
    <source>
        <dbReference type="ARBA" id="ARBA00022475"/>
    </source>
</evidence>
<evidence type="ECO:0000256" key="6">
    <source>
        <dbReference type="SAM" id="Phobius"/>
    </source>
</evidence>
<feature type="transmembrane region" description="Helical" evidence="6">
    <location>
        <begin position="293"/>
        <end position="313"/>
    </location>
</feature>
<comment type="caution">
    <text evidence="7">The sequence shown here is derived from an EMBL/GenBank/DDBJ whole genome shotgun (WGS) entry which is preliminary data.</text>
</comment>
<dbReference type="Proteomes" id="UP001265301">
    <property type="component" value="Unassembled WGS sequence"/>
</dbReference>
<feature type="transmembrane region" description="Helical" evidence="6">
    <location>
        <begin position="110"/>
        <end position="133"/>
    </location>
</feature>
<evidence type="ECO:0000256" key="5">
    <source>
        <dbReference type="ARBA" id="ARBA00023136"/>
    </source>
</evidence>
<dbReference type="RefSeq" id="WP_311818428.1">
    <property type="nucleotide sequence ID" value="NZ_JARQBN010000002.1"/>
</dbReference>
<feature type="transmembrane region" description="Helical" evidence="6">
    <location>
        <begin position="355"/>
        <end position="375"/>
    </location>
</feature>
<feature type="transmembrane region" description="Helical" evidence="6">
    <location>
        <begin position="145"/>
        <end position="165"/>
    </location>
</feature>